<dbReference type="RefSeq" id="WP_106713791.1">
    <property type="nucleotide sequence ID" value="NZ_PGGO01000028.1"/>
</dbReference>
<dbReference type="Proteomes" id="UP000241444">
    <property type="component" value="Unassembled WGS sequence"/>
</dbReference>
<name>A0A2P7B847_9HYPH</name>
<organism evidence="1 2">
    <name type="scientific">Phyllobacterium brassicacearum</name>
    <dbReference type="NCBI Taxonomy" id="314235"/>
    <lineage>
        <taxon>Bacteria</taxon>
        <taxon>Pseudomonadati</taxon>
        <taxon>Pseudomonadota</taxon>
        <taxon>Alphaproteobacteria</taxon>
        <taxon>Hyphomicrobiales</taxon>
        <taxon>Phyllobacteriaceae</taxon>
        <taxon>Phyllobacterium</taxon>
    </lineage>
</organism>
<evidence type="ECO:0000313" key="1">
    <source>
        <dbReference type="EMBL" id="PSH62629.1"/>
    </source>
</evidence>
<comment type="caution">
    <text evidence="1">The sequence shown here is derived from an EMBL/GenBank/DDBJ whole genome shotgun (WGS) entry which is preliminary data.</text>
</comment>
<accession>A0A2P7B847</accession>
<sequence length="95" mass="10826">MNILQQLIKEALDRDHTLLVYSEDINRPHYHGREANKIIETIQARDEVNVLIRNGGGPDNTVGWLMILPGLAEGEQITDYSGAWIHEWHISRGLV</sequence>
<gene>
    <name evidence="1" type="ORF">CU102_25025</name>
</gene>
<proteinExistence type="predicted"/>
<dbReference type="EMBL" id="PGGO01000028">
    <property type="protein sequence ID" value="PSH62629.1"/>
    <property type="molecule type" value="Genomic_DNA"/>
</dbReference>
<evidence type="ECO:0000313" key="2">
    <source>
        <dbReference type="Proteomes" id="UP000241444"/>
    </source>
</evidence>
<protein>
    <submittedName>
        <fullName evidence="1">Uncharacterized protein</fullName>
    </submittedName>
</protein>
<dbReference type="AlphaFoldDB" id="A0A2P7B847"/>
<keyword evidence="2" id="KW-1185">Reference proteome</keyword>
<reference evidence="2" key="1">
    <citation type="submission" date="2017-11" db="EMBL/GenBank/DDBJ databases">
        <authorList>
            <person name="Kuznetsova I."/>
            <person name="Sazanova A."/>
            <person name="Chirak E."/>
            <person name="Safronova V."/>
            <person name="Willems A."/>
        </authorList>
    </citation>
    <scope>NUCLEOTIDE SEQUENCE [LARGE SCALE GENOMIC DNA]</scope>
    <source>
        <strain evidence="2">STM 196</strain>
    </source>
</reference>